<evidence type="ECO:0000256" key="1">
    <source>
        <dbReference type="SAM" id="Phobius"/>
    </source>
</evidence>
<keyword evidence="3" id="KW-1185">Reference proteome</keyword>
<feature type="transmembrane region" description="Helical" evidence="1">
    <location>
        <begin position="82"/>
        <end position="103"/>
    </location>
</feature>
<dbReference type="AlphaFoldDB" id="L0K890"/>
<dbReference type="OrthoDB" id="2113062at2"/>
<dbReference type="STRING" id="748449.Halha_1295"/>
<dbReference type="Proteomes" id="UP000010880">
    <property type="component" value="Chromosome"/>
</dbReference>
<evidence type="ECO:0000313" key="3">
    <source>
        <dbReference type="Proteomes" id="UP000010880"/>
    </source>
</evidence>
<reference evidence="3" key="1">
    <citation type="submission" date="2012-02" db="EMBL/GenBank/DDBJ databases">
        <title>The complete genome of Halobacteroides halobius DSM 5150.</title>
        <authorList>
            <person name="Lucas S."/>
            <person name="Copeland A."/>
            <person name="Lapidus A."/>
            <person name="Glavina del Rio T."/>
            <person name="Dalin E."/>
            <person name="Tice H."/>
            <person name="Bruce D."/>
            <person name="Goodwin L."/>
            <person name="Pitluck S."/>
            <person name="Peters L."/>
            <person name="Mikhailova N."/>
            <person name="Gu W."/>
            <person name="Kyrpides N."/>
            <person name="Mavromatis K."/>
            <person name="Ivanova N."/>
            <person name="Brettin T."/>
            <person name="Detter J.C."/>
            <person name="Han C."/>
            <person name="Larimer F."/>
            <person name="Land M."/>
            <person name="Hauser L."/>
            <person name="Markowitz V."/>
            <person name="Cheng J.-F."/>
            <person name="Hugenholtz P."/>
            <person name="Woyke T."/>
            <person name="Wu D."/>
            <person name="Tindall B."/>
            <person name="Pomrenke H."/>
            <person name="Brambilla E."/>
            <person name="Klenk H.-P."/>
            <person name="Eisen J.A."/>
        </authorList>
    </citation>
    <scope>NUCLEOTIDE SEQUENCE [LARGE SCALE GENOMIC DNA]</scope>
    <source>
        <strain evidence="3">ATCC 35273 / DSM 5150 / MD-1</strain>
    </source>
</reference>
<keyword evidence="1" id="KW-0472">Membrane</keyword>
<feature type="transmembrane region" description="Helical" evidence="1">
    <location>
        <begin position="39"/>
        <end position="62"/>
    </location>
</feature>
<name>L0K890_HALHC</name>
<gene>
    <name evidence="2" type="ordered locus">Halha_1295</name>
</gene>
<accession>L0K890</accession>
<proteinExistence type="predicted"/>
<keyword evidence="1" id="KW-1133">Transmembrane helix</keyword>
<protein>
    <submittedName>
        <fullName evidence="2">Uncharacterized protein</fullName>
    </submittedName>
</protein>
<keyword evidence="1" id="KW-0812">Transmembrane</keyword>
<feature type="transmembrane region" description="Helical" evidence="1">
    <location>
        <begin position="6"/>
        <end position="27"/>
    </location>
</feature>
<dbReference type="KEGG" id="hhl:Halha_1295"/>
<organism evidence="2 3">
    <name type="scientific">Halobacteroides halobius (strain ATCC 35273 / DSM 5150 / MD-1)</name>
    <dbReference type="NCBI Taxonomy" id="748449"/>
    <lineage>
        <taxon>Bacteria</taxon>
        <taxon>Bacillati</taxon>
        <taxon>Bacillota</taxon>
        <taxon>Clostridia</taxon>
        <taxon>Halanaerobiales</taxon>
        <taxon>Halobacteroidaceae</taxon>
        <taxon>Halobacteroides</taxon>
    </lineage>
</organism>
<evidence type="ECO:0000313" key="2">
    <source>
        <dbReference type="EMBL" id="AGB41241.1"/>
    </source>
</evidence>
<dbReference type="HOGENOM" id="CLU_1967477_0_0_9"/>
<dbReference type="EMBL" id="CP003359">
    <property type="protein sequence ID" value="AGB41241.1"/>
    <property type="molecule type" value="Genomic_DNA"/>
</dbReference>
<dbReference type="RefSeq" id="WP_015326963.1">
    <property type="nucleotide sequence ID" value="NC_019978.1"/>
</dbReference>
<sequence>MNPELIISISFMAAVIIEGVILLKNFFSAKVETEFSKLLFRFLSNSFVYAAALLIFISSFSNNNGLEIINFQDLSHLSLGQTTIWVILIADAITLLILSIGLVSKLLKKDNKQEEKIIDQQKAKKLI</sequence>